<evidence type="ECO:0000259" key="1">
    <source>
        <dbReference type="SMART" id="SM00829"/>
    </source>
</evidence>
<dbReference type="InterPro" id="IPR020843">
    <property type="entry name" value="ER"/>
</dbReference>
<dbReference type="CDD" id="cd08267">
    <property type="entry name" value="MDR1"/>
    <property type="match status" value="1"/>
</dbReference>
<dbReference type="InterPro" id="IPR013154">
    <property type="entry name" value="ADH-like_N"/>
</dbReference>
<evidence type="ECO:0000313" key="3">
    <source>
        <dbReference type="Proteomes" id="UP000075583"/>
    </source>
</evidence>
<dbReference type="Gene3D" id="3.40.50.720">
    <property type="entry name" value="NAD(P)-binding Rossmann-like Domain"/>
    <property type="match status" value="1"/>
</dbReference>
<sequence length="324" mass="35525">MKTIEYHSYGSPEVLQIVEREIPTPKDNEILVKVFATTVTATETTFRQGKPYFSRLFTGLTKPKIKTLGEELAGEIVETGKAVTLFKKGDRIFGTAGPTFGANAEYITLPEDAVIVPLPSNLNYEESASTCDGFLTALPFLRDTGKIKQGQKVLIYGASGSVGSSAIQVAKYYGAEVTGVCSTTNLELVNSLGADHVIDYKNEDFTKNGQQYDIIFDAVGKIKYSKVKNSLTKEGRFLEAGIGLNVLGHVLITALFRKKKALIATTGLRPPAERTKDLHLLKSLLEEGRIKPVIDKTYTFSNIAEAHRYVDQGHKKGNVVIRMV</sequence>
<feature type="domain" description="Enoyl reductase (ER)" evidence="1">
    <location>
        <begin position="10"/>
        <end position="321"/>
    </location>
</feature>
<keyword evidence="3" id="KW-1185">Reference proteome</keyword>
<dbReference type="Pfam" id="PF13602">
    <property type="entry name" value="ADH_zinc_N_2"/>
    <property type="match status" value="1"/>
</dbReference>
<dbReference type="SUPFAM" id="SSF50129">
    <property type="entry name" value="GroES-like"/>
    <property type="match status" value="1"/>
</dbReference>
<dbReference type="GO" id="GO:0016491">
    <property type="term" value="F:oxidoreductase activity"/>
    <property type="evidence" value="ECO:0007669"/>
    <property type="project" value="InterPro"/>
</dbReference>
<proteinExistence type="predicted"/>
<dbReference type="SMART" id="SM00829">
    <property type="entry name" value="PKS_ER"/>
    <property type="match status" value="1"/>
</dbReference>
<dbReference type="Pfam" id="PF08240">
    <property type="entry name" value="ADH_N"/>
    <property type="match status" value="1"/>
</dbReference>
<dbReference type="PANTHER" id="PTHR44013">
    <property type="entry name" value="ZINC-TYPE ALCOHOL DEHYDROGENASE-LIKE PROTEIN C16A3.02C"/>
    <property type="match status" value="1"/>
</dbReference>
<dbReference type="AlphaFoldDB" id="A0A150X0S2"/>
<evidence type="ECO:0000313" key="2">
    <source>
        <dbReference type="EMBL" id="KYG72172.1"/>
    </source>
</evidence>
<dbReference type="STRING" id="279360.MB14_09000"/>
<dbReference type="EMBL" id="LQZQ01000049">
    <property type="protein sequence ID" value="KYG72172.1"/>
    <property type="molecule type" value="Genomic_DNA"/>
</dbReference>
<dbReference type="RefSeq" id="WP_062593184.1">
    <property type="nucleotide sequence ID" value="NZ_LQZQ01000049.1"/>
</dbReference>
<dbReference type="InterPro" id="IPR052733">
    <property type="entry name" value="Chloroplast_QOR"/>
</dbReference>
<accession>A0A150X0S2</accession>
<dbReference type="Gene3D" id="3.90.180.10">
    <property type="entry name" value="Medium-chain alcohol dehydrogenases, catalytic domain"/>
    <property type="match status" value="1"/>
</dbReference>
<dbReference type="InterPro" id="IPR036291">
    <property type="entry name" value="NAD(P)-bd_dom_sf"/>
</dbReference>
<gene>
    <name evidence="2" type="ORF">MB14_09000</name>
</gene>
<dbReference type="OrthoDB" id="648910at2"/>
<reference evidence="2" key="1">
    <citation type="submission" date="2016-01" db="EMBL/GenBank/DDBJ databases">
        <title>Genome sequencing of Roseivirga ehrenbergii KMM 6017.</title>
        <authorList>
            <person name="Selvaratnam C."/>
            <person name="Thevarajoo S."/>
            <person name="Goh K.M."/>
            <person name="Ee R."/>
            <person name="Chan K.-G."/>
            <person name="Chong C.S."/>
        </authorList>
    </citation>
    <scope>NUCLEOTIDE SEQUENCE [LARGE SCALE GENOMIC DNA]</scope>
    <source>
        <strain evidence="2">KMM 6017</strain>
    </source>
</reference>
<dbReference type="InterPro" id="IPR011032">
    <property type="entry name" value="GroES-like_sf"/>
</dbReference>
<dbReference type="PANTHER" id="PTHR44013:SF1">
    <property type="entry name" value="ZINC-TYPE ALCOHOL DEHYDROGENASE-LIKE PROTEIN C16A3.02C"/>
    <property type="match status" value="1"/>
</dbReference>
<dbReference type="SUPFAM" id="SSF51735">
    <property type="entry name" value="NAD(P)-binding Rossmann-fold domains"/>
    <property type="match status" value="1"/>
</dbReference>
<dbReference type="Proteomes" id="UP000075583">
    <property type="component" value="Unassembled WGS sequence"/>
</dbReference>
<protein>
    <submittedName>
        <fullName evidence="2">Zn-dependent oxidoreductase</fullName>
    </submittedName>
</protein>
<organism evidence="2 3">
    <name type="scientific">Roseivirga ehrenbergii (strain DSM 102268 / JCM 13514 / KCTC 12282 / NCIMB 14502 / KMM 6017)</name>
    <dbReference type="NCBI Taxonomy" id="279360"/>
    <lineage>
        <taxon>Bacteria</taxon>
        <taxon>Pseudomonadati</taxon>
        <taxon>Bacteroidota</taxon>
        <taxon>Cytophagia</taxon>
        <taxon>Cytophagales</taxon>
        <taxon>Roseivirgaceae</taxon>
        <taxon>Roseivirga</taxon>
    </lineage>
</organism>
<comment type="caution">
    <text evidence="2">The sequence shown here is derived from an EMBL/GenBank/DDBJ whole genome shotgun (WGS) entry which is preliminary data.</text>
</comment>
<name>A0A150X0S2_ROSEK</name>